<evidence type="ECO:0000256" key="3">
    <source>
        <dbReference type="ARBA" id="ARBA00022452"/>
    </source>
</evidence>
<evidence type="ECO:0000256" key="10">
    <source>
        <dbReference type="ARBA" id="ARBA00023237"/>
    </source>
</evidence>
<accession>A0A2A4FXS8</accession>
<comment type="caution">
    <text evidence="16">The sequence shown here is derived from an EMBL/GenBank/DDBJ whole genome shotgun (WGS) entry which is preliminary data.</text>
</comment>
<evidence type="ECO:0000256" key="12">
    <source>
        <dbReference type="RuleBase" id="RU003357"/>
    </source>
</evidence>
<keyword evidence="16" id="KW-0675">Receptor</keyword>
<comment type="similarity">
    <text evidence="11 12">Belongs to the TonB-dependent receptor family.</text>
</comment>
<evidence type="ECO:0000256" key="2">
    <source>
        <dbReference type="ARBA" id="ARBA00022448"/>
    </source>
</evidence>
<evidence type="ECO:0000256" key="6">
    <source>
        <dbReference type="ARBA" id="ARBA00023004"/>
    </source>
</evidence>
<reference evidence="16 17" key="1">
    <citation type="submission" date="2017-09" db="EMBL/GenBank/DDBJ databases">
        <title>The Catabolism of 3,6-Dichlorosalicylic acid is Initiated by the Cytochrome P450 Monooxygenase DsmABC in Rhizorhabdus dicambivorans Ndbn-20.</title>
        <authorList>
            <person name="Na L."/>
        </authorList>
    </citation>
    <scope>NUCLEOTIDE SEQUENCE [LARGE SCALE GENOMIC DNA]</scope>
    <source>
        <strain evidence="16 17">Ndbn-20m</strain>
    </source>
</reference>
<feature type="region of interest" description="Disordered" evidence="13">
    <location>
        <begin position="1"/>
        <end position="32"/>
    </location>
</feature>
<dbReference type="Pfam" id="PF00593">
    <property type="entry name" value="TonB_dep_Rec_b-barrel"/>
    <property type="match status" value="1"/>
</dbReference>
<dbReference type="OrthoDB" id="9760333at2"/>
<keyword evidence="4" id="KW-0410">Iron transport</keyword>
<evidence type="ECO:0000256" key="5">
    <source>
        <dbReference type="ARBA" id="ARBA00022692"/>
    </source>
</evidence>
<evidence type="ECO:0000256" key="8">
    <source>
        <dbReference type="ARBA" id="ARBA00023077"/>
    </source>
</evidence>
<keyword evidence="6" id="KW-0408">Iron</keyword>
<organism evidence="16 17">
    <name type="scientific">Rhizorhabdus dicambivorans</name>
    <dbReference type="NCBI Taxonomy" id="1850238"/>
    <lineage>
        <taxon>Bacteria</taxon>
        <taxon>Pseudomonadati</taxon>
        <taxon>Pseudomonadota</taxon>
        <taxon>Alphaproteobacteria</taxon>
        <taxon>Sphingomonadales</taxon>
        <taxon>Sphingomonadaceae</taxon>
        <taxon>Rhizorhabdus</taxon>
    </lineage>
</organism>
<dbReference type="InterPro" id="IPR036942">
    <property type="entry name" value="Beta-barrel_TonB_sf"/>
</dbReference>
<evidence type="ECO:0000256" key="11">
    <source>
        <dbReference type="PROSITE-ProRule" id="PRU01360"/>
    </source>
</evidence>
<dbReference type="InterPro" id="IPR039426">
    <property type="entry name" value="TonB-dep_rcpt-like"/>
</dbReference>
<evidence type="ECO:0000256" key="13">
    <source>
        <dbReference type="SAM" id="MobiDB-lite"/>
    </source>
</evidence>
<dbReference type="KEGG" id="rdi:CMV14_07030"/>
<keyword evidence="7" id="KW-0406">Ion transport</keyword>
<protein>
    <submittedName>
        <fullName evidence="16">TonB-dependent receptor</fullName>
    </submittedName>
</protein>
<feature type="domain" description="TonB-dependent receptor plug" evidence="15">
    <location>
        <begin position="121"/>
        <end position="227"/>
    </location>
</feature>
<dbReference type="PROSITE" id="PS52016">
    <property type="entry name" value="TONB_DEPENDENT_REC_3"/>
    <property type="match status" value="1"/>
</dbReference>
<dbReference type="Gene3D" id="2.40.170.20">
    <property type="entry name" value="TonB-dependent receptor, beta-barrel domain"/>
    <property type="match status" value="1"/>
</dbReference>
<evidence type="ECO:0000256" key="7">
    <source>
        <dbReference type="ARBA" id="ARBA00023065"/>
    </source>
</evidence>
<dbReference type="InterPro" id="IPR000531">
    <property type="entry name" value="Beta-barrel_TonB"/>
</dbReference>
<dbReference type="PANTHER" id="PTHR32552">
    <property type="entry name" value="FERRICHROME IRON RECEPTOR-RELATED"/>
    <property type="match status" value="1"/>
</dbReference>
<evidence type="ECO:0000259" key="14">
    <source>
        <dbReference type="Pfam" id="PF00593"/>
    </source>
</evidence>
<proteinExistence type="inferred from homology"/>
<keyword evidence="17" id="KW-1185">Reference proteome</keyword>
<dbReference type="GO" id="GO:0006826">
    <property type="term" value="P:iron ion transport"/>
    <property type="evidence" value="ECO:0007669"/>
    <property type="project" value="UniProtKB-KW"/>
</dbReference>
<keyword evidence="5 11" id="KW-0812">Transmembrane</keyword>
<evidence type="ECO:0000256" key="1">
    <source>
        <dbReference type="ARBA" id="ARBA00004571"/>
    </source>
</evidence>
<keyword evidence="8 12" id="KW-0798">TonB box</keyword>
<dbReference type="InterPro" id="IPR012910">
    <property type="entry name" value="Plug_dom"/>
</dbReference>
<sequence>MAEEPPASDARSGGQAPTTNGKPAEQDGPSDRGVEIMSMITTALADIKLAQGRTRSARMCALLASVATSMAWSSATFAAAANDAPPAAAVEAEGANGAAAELVSTGMQDIVVTAQKRAENIQKVPLSIIAKSGGQLEQAGVTNITELQKIVPNLSFTSNSQASSAVIRIRGFGSIANSAIDPDVASYIDGVYIARPGAMLTSFLDVSSIEVLRGPQGTLFGRNSAIGAISLTTNAPSLTKASGEAYVEYGSYNEYKLQLIGNVPVSNNFALRAAGFYKSFDGYIRNNLDGRRYGGTNTLAGRLSAKWEITPNLTWVVRADYAKMGGDGFNLAQVYASSATPAQLASYVSRLGGPANAPTISDRPTYRANQRFDDPTLNDRQGGVVSDMSLQFGKGYTLRLINAYREWHNRQTDGDIMMTPLDILNRRGRYSSTNQSHELQILSPKDELLDGRFNFVLGLYYFRERYKTTETLDFGSQFCSFILPLLGRSAGIPSCLASPQLAASVGNFNQLGKSLAAYAQADFKLTPQLVLTVGARGTFDRKDGRFEQTINNSAATIVRASELTTGLRFRKDRPTWRFNLSWEPTDGVMTFASYSTGYKSGGFNQSGGAPALTRVDRTFNAETTTEYQAGIKSAWLNRRLVLNANLYQTDLHNFQDKSFNGVTFLVRNAGDIRARGAEFEGQILPVDRFKIEFSGAYIDSVYSRNVNAPGLPGCTGAANSCPRVQDLTGRPTSFAPKWTLYGAVEYETPTFLGGFKAVARGDVSYTDRMYTSNDANPQGIVASRTLFGARINLISPDRSWTLSIYGQNLTNAHYYNYSFQQLLASALGGNVPATGATLLRAYMGPPRTLGASIKKSF</sequence>
<keyword evidence="3 11" id="KW-1134">Transmembrane beta strand</keyword>
<feature type="region of interest" description="Disordered" evidence="13">
    <location>
        <begin position="358"/>
        <end position="378"/>
    </location>
</feature>
<dbReference type="EMBL" id="NWUF01000007">
    <property type="protein sequence ID" value="PCE42556.1"/>
    <property type="molecule type" value="Genomic_DNA"/>
</dbReference>
<name>A0A2A4FXS8_9SPHN</name>
<evidence type="ECO:0000256" key="9">
    <source>
        <dbReference type="ARBA" id="ARBA00023136"/>
    </source>
</evidence>
<evidence type="ECO:0000313" key="16">
    <source>
        <dbReference type="EMBL" id="PCE42556.1"/>
    </source>
</evidence>
<dbReference type="AlphaFoldDB" id="A0A2A4FXS8"/>
<keyword evidence="10 11" id="KW-0998">Cell outer membrane</keyword>
<gene>
    <name evidence="16" type="ORF">COO09_09050</name>
</gene>
<comment type="subcellular location">
    <subcellularLocation>
        <location evidence="1 11">Cell outer membrane</location>
        <topology evidence="1 11">Multi-pass membrane protein</topology>
    </subcellularLocation>
</comment>
<dbReference type="SUPFAM" id="SSF56935">
    <property type="entry name" value="Porins"/>
    <property type="match status" value="1"/>
</dbReference>
<dbReference type="CDD" id="cd01347">
    <property type="entry name" value="ligand_gated_channel"/>
    <property type="match status" value="1"/>
</dbReference>
<evidence type="ECO:0000259" key="15">
    <source>
        <dbReference type="Pfam" id="PF07715"/>
    </source>
</evidence>
<dbReference type="GO" id="GO:0009279">
    <property type="term" value="C:cell outer membrane"/>
    <property type="evidence" value="ECO:0007669"/>
    <property type="project" value="UniProtKB-SubCell"/>
</dbReference>
<evidence type="ECO:0000313" key="17">
    <source>
        <dbReference type="Proteomes" id="UP000218934"/>
    </source>
</evidence>
<keyword evidence="2 11" id="KW-0813">Transport</keyword>
<dbReference type="PANTHER" id="PTHR32552:SF81">
    <property type="entry name" value="TONB-DEPENDENT OUTER MEMBRANE RECEPTOR"/>
    <property type="match status" value="1"/>
</dbReference>
<dbReference type="Proteomes" id="UP000218934">
    <property type="component" value="Unassembled WGS sequence"/>
</dbReference>
<feature type="domain" description="TonB-dependent receptor-like beta-barrel" evidence="14">
    <location>
        <begin position="347"/>
        <end position="809"/>
    </location>
</feature>
<evidence type="ECO:0000256" key="4">
    <source>
        <dbReference type="ARBA" id="ARBA00022496"/>
    </source>
</evidence>
<keyword evidence="9 11" id="KW-0472">Membrane</keyword>
<dbReference type="Pfam" id="PF07715">
    <property type="entry name" value="Plug"/>
    <property type="match status" value="1"/>
</dbReference>